<dbReference type="Proteomes" id="UP000027178">
    <property type="component" value="Unassembled WGS sequence"/>
</dbReference>
<dbReference type="OrthoDB" id="3867807at2"/>
<name>A0A066Z0X6_9ACTN</name>
<keyword evidence="3" id="KW-1185">Reference proteome</keyword>
<dbReference type="HOGENOM" id="CLU_1576421_0_0_11"/>
<evidence type="ECO:0000256" key="1">
    <source>
        <dbReference type="SAM" id="MobiDB-lite"/>
    </source>
</evidence>
<evidence type="ECO:0000313" key="3">
    <source>
        <dbReference type="Proteomes" id="UP000027178"/>
    </source>
</evidence>
<proteinExistence type="predicted"/>
<reference evidence="2 3" key="1">
    <citation type="submission" date="2014-05" db="EMBL/GenBank/DDBJ databases">
        <title>Draft Genome Sequence of Kitasatospora cheerisanensis KCTC 2395.</title>
        <authorList>
            <person name="Nam D.H."/>
        </authorList>
    </citation>
    <scope>NUCLEOTIDE SEQUENCE [LARGE SCALE GENOMIC DNA]</scope>
    <source>
        <strain evidence="2 3">KCTC 2395</strain>
    </source>
</reference>
<dbReference type="EMBL" id="JNBY01000074">
    <property type="protein sequence ID" value="KDN85899.1"/>
    <property type="molecule type" value="Genomic_DNA"/>
</dbReference>
<organism evidence="2 3">
    <name type="scientific">Kitasatospora cheerisanensis KCTC 2395</name>
    <dbReference type="NCBI Taxonomy" id="1348663"/>
    <lineage>
        <taxon>Bacteria</taxon>
        <taxon>Bacillati</taxon>
        <taxon>Actinomycetota</taxon>
        <taxon>Actinomycetes</taxon>
        <taxon>Kitasatosporales</taxon>
        <taxon>Streptomycetaceae</taxon>
        <taxon>Kitasatospora</taxon>
    </lineage>
</organism>
<dbReference type="RefSeq" id="WP_035861943.1">
    <property type="nucleotide sequence ID" value="NZ_KK853997.1"/>
</dbReference>
<evidence type="ECO:0000313" key="2">
    <source>
        <dbReference type="EMBL" id="KDN85899.1"/>
    </source>
</evidence>
<feature type="region of interest" description="Disordered" evidence="1">
    <location>
        <begin position="138"/>
        <end position="159"/>
    </location>
</feature>
<dbReference type="PATRIC" id="fig|1348663.4.peg.2231"/>
<dbReference type="AlphaFoldDB" id="A0A066Z0X6"/>
<comment type="caution">
    <text evidence="2">The sequence shown here is derived from an EMBL/GenBank/DDBJ whole genome shotgun (WGS) entry which is preliminary data.</text>
</comment>
<protein>
    <submittedName>
        <fullName evidence="2">Uncharacterized protein</fullName>
    </submittedName>
</protein>
<sequence length="169" mass="18372">MNDFAAPHPSAELLAAKAAVDELLDSAPAALNPPADWADGPYVEVEHEHAYTREPDGTAHLEKRRYLMTRLSADRYPELLAQLGLAWRARGWQVSGEDDPVLPVLRAESPLGTLELRIGIPGNATLLARVQDVPPSGTSYPFGGDSTVPLGPDGVMDTMPRRHDPFWSV</sequence>
<accession>A0A066Z0X6</accession>
<dbReference type="eggNOG" id="ENOG50320KN">
    <property type="taxonomic scope" value="Bacteria"/>
</dbReference>
<gene>
    <name evidence="2" type="ORF">KCH_23000</name>
</gene>